<dbReference type="Proteomes" id="UP000198312">
    <property type="component" value="Chromosome"/>
</dbReference>
<dbReference type="InterPro" id="IPR027417">
    <property type="entry name" value="P-loop_NTPase"/>
</dbReference>
<dbReference type="SUPFAM" id="SSF52540">
    <property type="entry name" value="P-loop containing nucleoside triphosphate hydrolases"/>
    <property type="match status" value="1"/>
</dbReference>
<feature type="domain" description="IstB-like ATP-binding" evidence="1">
    <location>
        <begin position="67"/>
        <end position="257"/>
    </location>
</feature>
<dbReference type="Gene3D" id="3.40.50.300">
    <property type="entry name" value="P-loop containing nucleotide triphosphate hydrolases"/>
    <property type="match status" value="1"/>
</dbReference>
<dbReference type="InterPro" id="IPR002611">
    <property type="entry name" value="IstB_ATP-bd"/>
</dbReference>
<dbReference type="Pfam" id="PF01695">
    <property type="entry name" value="IstB_IS21"/>
    <property type="match status" value="1"/>
</dbReference>
<evidence type="ECO:0000313" key="3">
    <source>
        <dbReference type="Proteomes" id="UP000198312"/>
    </source>
</evidence>
<protein>
    <submittedName>
        <fullName evidence="2">DnaC replication protein</fullName>
    </submittedName>
</protein>
<reference evidence="2 3" key="1">
    <citation type="submission" date="2017-07" db="EMBL/GenBank/DDBJ databases">
        <title>Virgibacillus sp. LM2416.</title>
        <authorList>
            <person name="Tak E.J."/>
            <person name="Bae J.-W."/>
        </authorList>
    </citation>
    <scope>NUCLEOTIDE SEQUENCE [LARGE SCALE GENOMIC DNA]</scope>
    <source>
        <strain evidence="2 3">LM2416</strain>
    </source>
</reference>
<organism evidence="2 3">
    <name type="scientific">Virgibacillus phasianinus</name>
    <dbReference type="NCBI Taxonomy" id="2017483"/>
    <lineage>
        <taxon>Bacteria</taxon>
        <taxon>Bacillati</taxon>
        <taxon>Bacillota</taxon>
        <taxon>Bacilli</taxon>
        <taxon>Bacillales</taxon>
        <taxon>Bacillaceae</taxon>
        <taxon>Virgibacillus</taxon>
    </lineage>
</organism>
<sequence>MESANKHMASPEQKMINTFICEGCNQEVEQKELIIPIGPRKGEKVIANYGCICEEIELAEQTKEACSRRKQRKLMNSFHYYSLINESLKQATLENYEPTSNELLKAKQIVTTYIDTFDGKQNMLFTGIYGTGKSHLSVSITKKLMEQGYECLFLSLPKLLTKIKQTYNKEGATEEELLSVIQRVDLLVLDDIGAEQQTEWSTSKLFEILDDRAGKATIYTTNLKSPELKKRVNERNFSRIMENTEVIVMNGSDYRRRDF</sequence>
<name>A0A220U0A4_9BACI</name>
<dbReference type="OrthoDB" id="2052561at2"/>
<dbReference type="PANTHER" id="PTHR30050">
    <property type="entry name" value="CHROMOSOMAL REPLICATION INITIATOR PROTEIN DNAA"/>
    <property type="match status" value="1"/>
</dbReference>
<dbReference type="RefSeq" id="WP_089060663.1">
    <property type="nucleotide sequence ID" value="NZ_CP022315.1"/>
</dbReference>
<dbReference type="PANTHER" id="PTHR30050:SF4">
    <property type="entry name" value="ATP-BINDING PROTEIN RV3427C IN INSERTION SEQUENCE-RELATED"/>
    <property type="match status" value="1"/>
</dbReference>
<dbReference type="EMBL" id="CP022315">
    <property type="protein sequence ID" value="ASK61386.1"/>
    <property type="molecule type" value="Genomic_DNA"/>
</dbReference>
<accession>A0A220U0A4</accession>
<keyword evidence="3" id="KW-1185">Reference proteome</keyword>
<gene>
    <name evidence="2" type="ORF">CFK37_03955</name>
</gene>
<proteinExistence type="predicted"/>
<dbReference type="KEGG" id="vil:CFK37_03955"/>
<dbReference type="AlphaFoldDB" id="A0A220U0A4"/>
<dbReference type="GO" id="GO:0006260">
    <property type="term" value="P:DNA replication"/>
    <property type="evidence" value="ECO:0007669"/>
    <property type="project" value="TreeGrafter"/>
</dbReference>
<evidence type="ECO:0000313" key="2">
    <source>
        <dbReference type="EMBL" id="ASK61386.1"/>
    </source>
</evidence>
<evidence type="ECO:0000259" key="1">
    <source>
        <dbReference type="Pfam" id="PF01695"/>
    </source>
</evidence>
<dbReference type="GO" id="GO:0005524">
    <property type="term" value="F:ATP binding"/>
    <property type="evidence" value="ECO:0007669"/>
    <property type="project" value="InterPro"/>
</dbReference>